<dbReference type="GO" id="GO:0051536">
    <property type="term" value="F:iron-sulfur cluster binding"/>
    <property type="evidence" value="ECO:0007669"/>
    <property type="project" value="UniProtKB-KW"/>
</dbReference>
<evidence type="ECO:0000313" key="7">
    <source>
        <dbReference type="Proteomes" id="UP000572680"/>
    </source>
</evidence>
<dbReference type="GO" id="GO:0016491">
    <property type="term" value="F:oxidoreductase activity"/>
    <property type="evidence" value="ECO:0007669"/>
    <property type="project" value="InterPro"/>
</dbReference>
<reference evidence="6 7" key="1">
    <citation type="submission" date="2020-08" db="EMBL/GenBank/DDBJ databases">
        <title>Genomic Encyclopedia of Type Strains, Phase IV (KMG-IV): sequencing the most valuable type-strain genomes for metagenomic binning, comparative biology and taxonomic classification.</title>
        <authorList>
            <person name="Goeker M."/>
        </authorList>
    </citation>
    <scope>NUCLEOTIDE SEQUENCE [LARGE SCALE GENOMIC DNA]</scope>
    <source>
        <strain evidence="6 7">DSM 44197</strain>
    </source>
</reference>
<dbReference type="NCBIfam" id="TIGR04269">
    <property type="entry name" value="SAM_SPASM_FxsB"/>
    <property type="match status" value="1"/>
</dbReference>
<dbReference type="Proteomes" id="UP000572680">
    <property type="component" value="Unassembled WGS sequence"/>
</dbReference>
<keyword evidence="4" id="KW-0411">Iron-sulfur</keyword>
<evidence type="ECO:0000313" key="6">
    <source>
        <dbReference type="EMBL" id="MBA8948694.1"/>
    </source>
</evidence>
<dbReference type="Gene3D" id="3.20.20.70">
    <property type="entry name" value="Aldolase class I"/>
    <property type="match status" value="1"/>
</dbReference>
<comment type="caution">
    <text evidence="6">The sequence shown here is derived from an EMBL/GenBank/DDBJ whole genome shotgun (WGS) entry which is preliminary data.</text>
</comment>
<dbReference type="InterPro" id="IPR026337">
    <property type="entry name" value="AKG_HExxH"/>
</dbReference>
<evidence type="ECO:0000256" key="3">
    <source>
        <dbReference type="ARBA" id="ARBA00023004"/>
    </source>
</evidence>
<evidence type="ECO:0000256" key="2">
    <source>
        <dbReference type="ARBA" id="ARBA00022723"/>
    </source>
</evidence>
<keyword evidence="2" id="KW-0479">Metal-binding</keyword>
<keyword evidence="3" id="KW-0408">Iron</keyword>
<dbReference type="PANTHER" id="PTHR43273:SF8">
    <property type="entry name" value="RADICAL SAM DOMAIN PROTEIN"/>
    <property type="match status" value="1"/>
</dbReference>
<dbReference type="NCBIfam" id="TIGR04267">
    <property type="entry name" value="mod_HExxH"/>
    <property type="match status" value="1"/>
</dbReference>
<protein>
    <recommendedName>
        <fullName evidence="5">Radical SAM core domain-containing protein</fullName>
    </recommendedName>
</protein>
<evidence type="ECO:0000256" key="4">
    <source>
        <dbReference type="ARBA" id="ARBA00023014"/>
    </source>
</evidence>
<dbReference type="InterPro" id="IPR058240">
    <property type="entry name" value="rSAM_sf"/>
</dbReference>
<dbReference type="InterPro" id="IPR023867">
    <property type="entry name" value="Sulphatase_maturase_rSAM"/>
</dbReference>
<dbReference type="EMBL" id="JACJIA010000001">
    <property type="protein sequence ID" value="MBA8948694.1"/>
    <property type="molecule type" value="Genomic_DNA"/>
</dbReference>
<name>A0A7W3LID0_ACTNM</name>
<dbReference type="InterPro" id="IPR026335">
    <property type="entry name" value="rSAM_SPASM_FxsB"/>
</dbReference>
<dbReference type="Pfam" id="PF04055">
    <property type="entry name" value="Radical_SAM"/>
    <property type="match status" value="1"/>
</dbReference>
<dbReference type="PANTHER" id="PTHR43273">
    <property type="entry name" value="ANAEROBIC SULFATASE-MATURATING ENZYME HOMOLOG ASLB-RELATED"/>
    <property type="match status" value="1"/>
</dbReference>
<organism evidence="6 7">
    <name type="scientific">Actinomadura namibiensis</name>
    <dbReference type="NCBI Taxonomy" id="182080"/>
    <lineage>
        <taxon>Bacteria</taxon>
        <taxon>Bacillati</taxon>
        <taxon>Actinomycetota</taxon>
        <taxon>Actinomycetes</taxon>
        <taxon>Streptosporangiales</taxon>
        <taxon>Thermomonosporaceae</taxon>
        <taxon>Actinomadura</taxon>
    </lineage>
</organism>
<sequence>MSTRTMRRAAERIAEHAREHGLAEVCLVLHGGEPLLAGPDRLGELITAAREPLRGICDVEFRLHTNGVLLDTGFCELFRREGVLVGVSLDGDRAANDRHRLYRDGRSSYDKAVRAIGLLRHDFPELYSGLLCTIDVANDPIAVYEALLDHEPPAIDFLLPHHTWDDPPPRPTVTAYADWLSAIFDRWLAGGRPVPVRTFDSIINAGRGGPSLTESLGLEAGDLVVIESDGGYEQADSLKTAYDGAPETGMDVFRHSVDEVGRHAGVAEGRGGLAALCEVCRSCPVVAVCGGGLRAHRYRGDSSGFANPSVYCEDLSALIAHVQRGSARRLGALPAPVLRSLATGYGDPAAIAWLRRSQTVGGRALLAAVGARSEAPAAWNTLREVEGLAPSALDAVLAHPYVRVRAVRRLRSLEESDDRTDDGLLATVACVAAAKAGTRSTLTVPVRDGDVYLPTVGRYRVPGRERTTVQVGDGRFTVEGATGMDPVRRLRAGAASVALDDLDPFRDCHDWPASERLDEERFQEWQTCFQQAWELLEKDYGEYAPGIAEALTTIVPLDVPHPGSNVSSAARDAFGAVGIALPEDPATLCLLLLHEFQHVKLGAVLDFVDLYDRNDERRFHAPWREDPRPLEGLLQGTYAHIAVADFWRRRCRVPQADTVAEAERHFGKWYPETLAAVGTLQSSEALTGLGEQFVALMRATLESWDPSVPTARSD</sequence>
<evidence type="ECO:0000259" key="5">
    <source>
        <dbReference type="Pfam" id="PF04055"/>
    </source>
</evidence>
<dbReference type="SUPFAM" id="SSF102114">
    <property type="entry name" value="Radical SAM enzymes"/>
    <property type="match status" value="1"/>
</dbReference>
<feature type="domain" description="Radical SAM core" evidence="5">
    <location>
        <begin position="9"/>
        <end position="124"/>
    </location>
</feature>
<evidence type="ECO:0000256" key="1">
    <source>
        <dbReference type="ARBA" id="ARBA00022691"/>
    </source>
</evidence>
<dbReference type="InterPro" id="IPR007197">
    <property type="entry name" value="rSAM"/>
</dbReference>
<keyword evidence="7" id="KW-1185">Reference proteome</keyword>
<accession>A0A7W3LID0</accession>
<gene>
    <name evidence="6" type="ORF">HNR61_000292</name>
</gene>
<dbReference type="AlphaFoldDB" id="A0A7W3LID0"/>
<dbReference type="GO" id="GO:0046872">
    <property type="term" value="F:metal ion binding"/>
    <property type="evidence" value="ECO:0007669"/>
    <property type="project" value="UniProtKB-KW"/>
</dbReference>
<proteinExistence type="predicted"/>
<dbReference type="InterPro" id="IPR013785">
    <property type="entry name" value="Aldolase_TIM"/>
</dbReference>
<keyword evidence="1" id="KW-0949">S-adenosyl-L-methionine</keyword>